<feature type="non-terminal residue" evidence="1">
    <location>
        <position position="1"/>
    </location>
</feature>
<gene>
    <name evidence="1" type="ORF">SK128_012288</name>
</gene>
<organism evidence="1 2">
    <name type="scientific">Halocaridina rubra</name>
    <name type="common">Hawaiian red shrimp</name>
    <dbReference type="NCBI Taxonomy" id="373956"/>
    <lineage>
        <taxon>Eukaryota</taxon>
        <taxon>Metazoa</taxon>
        <taxon>Ecdysozoa</taxon>
        <taxon>Arthropoda</taxon>
        <taxon>Crustacea</taxon>
        <taxon>Multicrustacea</taxon>
        <taxon>Malacostraca</taxon>
        <taxon>Eumalacostraca</taxon>
        <taxon>Eucarida</taxon>
        <taxon>Decapoda</taxon>
        <taxon>Pleocyemata</taxon>
        <taxon>Caridea</taxon>
        <taxon>Atyoidea</taxon>
        <taxon>Atyidae</taxon>
        <taxon>Halocaridina</taxon>
    </lineage>
</organism>
<accession>A0AAN8WVY8</accession>
<protein>
    <submittedName>
        <fullName evidence="1">Uncharacterized protein</fullName>
    </submittedName>
</protein>
<dbReference type="EMBL" id="JAXCGZ010014655">
    <property type="protein sequence ID" value="KAK7071411.1"/>
    <property type="molecule type" value="Genomic_DNA"/>
</dbReference>
<evidence type="ECO:0000313" key="2">
    <source>
        <dbReference type="Proteomes" id="UP001381693"/>
    </source>
</evidence>
<comment type="caution">
    <text evidence="1">The sequence shown here is derived from an EMBL/GenBank/DDBJ whole genome shotgun (WGS) entry which is preliminary data.</text>
</comment>
<keyword evidence="2" id="KW-1185">Reference proteome</keyword>
<sequence length="243" mass="27858">NVLRYVAEKPPKENVRTFKMKNETQKPLVIASKGYTIPGCSCVRFGLDVESIKKVVKDAKARPKLYPADFIKNYNFDTQSTCSDFTTQRGAGQNVVAYSYYHTEGKVNIESQHFKKYLGQLHGRARVIHDSYPDWNMRIYHNVSEDDEVGNKFLCKIYCVHQHVDLCQVHNLPDLGDLVKRGVVGRLWRFAVMGDPTVSLFLSRDSDSWILDREVAVVREWISSGKGFHVIRDHPNHKAVMLA</sequence>
<reference evidence="1 2" key="1">
    <citation type="submission" date="2023-11" db="EMBL/GenBank/DDBJ databases">
        <title>Halocaridina rubra genome assembly.</title>
        <authorList>
            <person name="Smith C."/>
        </authorList>
    </citation>
    <scope>NUCLEOTIDE SEQUENCE [LARGE SCALE GENOMIC DNA]</scope>
    <source>
        <strain evidence="1">EP-1</strain>
        <tissue evidence="1">Whole</tissue>
    </source>
</reference>
<proteinExistence type="predicted"/>
<dbReference type="AlphaFoldDB" id="A0AAN8WVY8"/>
<dbReference type="Proteomes" id="UP001381693">
    <property type="component" value="Unassembled WGS sequence"/>
</dbReference>
<name>A0AAN8WVY8_HALRR</name>
<feature type="non-terminal residue" evidence="1">
    <location>
        <position position="243"/>
    </location>
</feature>
<evidence type="ECO:0000313" key="1">
    <source>
        <dbReference type="EMBL" id="KAK7071411.1"/>
    </source>
</evidence>